<evidence type="ECO:0000259" key="9">
    <source>
        <dbReference type="Pfam" id="PF01035"/>
    </source>
</evidence>
<evidence type="ECO:0000313" key="12">
    <source>
        <dbReference type="Proteomes" id="UP000325155"/>
    </source>
</evidence>
<dbReference type="CDD" id="cd06445">
    <property type="entry name" value="ATase"/>
    <property type="match status" value="1"/>
</dbReference>
<evidence type="ECO:0000256" key="4">
    <source>
        <dbReference type="ARBA" id="ARBA00022603"/>
    </source>
</evidence>
<evidence type="ECO:0000256" key="3">
    <source>
        <dbReference type="ARBA" id="ARBA00011918"/>
    </source>
</evidence>
<evidence type="ECO:0000256" key="2">
    <source>
        <dbReference type="ARBA" id="ARBA00008711"/>
    </source>
</evidence>
<dbReference type="Proteomes" id="UP000325155">
    <property type="component" value="Chromosome"/>
</dbReference>
<keyword evidence="7" id="KW-0234">DNA repair</keyword>
<evidence type="ECO:0000256" key="6">
    <source>
        <dbReference type="ARBA" id="ARBA00022763"/>
    </source>
</evidence>
<dbReference type="InterPro" id="IPR014048">
    <property type="entry name" value="MethylDNA_cys_MeTrfase_DNA-bd"/>
</dbReference>
<dbReference type="KEGG" id="cip:FZC35_02345"/>
<dbReference type="EMBL" id="CP043315">
    <property type="protein sequence ID" value="QEK38308.1"/>
    <property type="molecule type" value="Genomic_DNA"/>
</dbReference>
<dbReference type="PROSITE" id="PS00374">
    <property type="entry name" value="MGMT"/>
    <property type="match status" value="1"/>
</dbReference>
<sequence length="170" mass="19395">MILKSSLINTKLGSMYVVSDDEKLFMLEFVDQKNLNIHVKKLSKIAIITSHITNPIKMIEEEMELYFSGKLKKFQTPIHILGSEFQRKAWNALIEIPYSKTISYLQQAEKIGNNKAFRAVANANGANYMAIIIPCHRVINSNGKLGGYAGGIERKKWLIEHEKEHNKFSV</sequence>
<dbReference type="InterPro" id="IPR036388">
    <property type="entry name" value="WH-like_DNA-bd_sf"/>
</dbReference>
<accession>A0A5C0UE46</accession>
<dbReference type="InterPro" id="IPR036631">
    <property type="entry name" value="MGMT_N_sf"/>
</dbReference>
<comment type="catalytic activity">
    <reaction evidence="8">
        <text>a 6-O-methyl-2'-deoxyguanosine in DNA + L-cysteinyl-[protein] = S-methyl-L-cysteinyl-[protein] + a 2'-deoxyguanosine in DNA</text>
        <dbReference type="Rhea" id="RHEA:24000"/>
        <dbReference type="Rhea" id="RHEA-COMP:10131"/>
        <dbReference type="Rhea" id="RHEA-COMP:10132"/>
        <dbReference type="Rhea" id="RHEA-COMP:11367"/>
        <dbReference type="Rhea" id="RHEA-COMP:11368"/>
        <dbReference type="ChEBI" id="CHEBI:29950"/>
        <dbReference type="ChEBI" id="CHEBI:82612"/>
        <dbReference type="ChEBI" id="CHEBI:85445"/>
        <dbReference type="ChEBI" id="CHEBI:85448"/>
        <dbReference type="EC" id="2.1.1.63"/>
    </reaction>
</comment>
<evidence type="ECO:0000259" key="10">
    <source>
        <dbReference type="Pfam" id="PF02870"/>
    </source>
</evidence>
<dbReference type="InterPro" id="IPR001497">
    <property type="entry name" value="MethylDNA_cys_MeTrfase_AS"/>
</dbReference>
<dbReference type="AlphaFoldDB" id="A0A5C0UE46"/>
<organism evidence="11 12">
    <name type="scientific">Candidatus Cytomitobacter indipagum</name>
    <dbReference type="NCBI Taxonomy" id="2601575"/>
    <lineage>
        <taxon>Bacteria</taxon>
        <taxon>Pseudomonadati</taxon>
        <taxon>Pseudomonadota</taxon>
        <taxon>Alphaproteobacteria</taxon>
        <taxon>Holosporales</taxon>
        <taxon>Holosporaceae</taxon>
        <taxon>Candidatus Cytomitobacter</taxon>
    </lineage>
</organism>
<evidence type="ECO:0000256" key="7">
    <source>
        <dbReference type="ARBA" id="ARBA00023204"/>
    </source>
</evidence>
<protein>
    <recommendedName>
        <fullName evidence="3">methylated-DNA--[protein]-cysteine S-methyltransferase</fullName>
        <ecNumber evidence="3">2.1.1.63</ecNumber>
    </recommendedName>
</protein>
<dbReference type="InterPro" id="IPR036217">
    <property type="entry name" value="MethylDNA_cys_MeTrfase_DNAb"/>
</dbReference>
<feature type="domain" description="Methylguanine DNA methyltransferase ribonuclease-like" evidence="10">
    <location>
        <begin position="5"/>
        <end position="79"/>
    </location>
</feature>
<dbReference type="GO" id="GO:0003908">
    <property type="term" value="F:methylated-DNA-[protein]-cysteine S-methyltransferase activity"/>
    <property type="evidence" value="ECO:0007669"/>
    <property type="project" value="UniProtKB-EC"/>
</dbReference>
<name>A0A5C0UE46_9PROT</name>
<reference evidence="11 12" key="1">
    <citation type="submission" date="2019-08" db="EMBL/GenBank/DDBJ databases">
        <title>Highly reduced genomes of protist endosymbionts show evolutionary convergence.</title>
        <authorList>
            <person name="George E."/>
            <person name="Husnik F."/>
            <person name="Tashyreva D."/>
            <person name="Prokopchuk G."/>
            <person name="Horak A."/>
            <person name="Kwong W.K."/>
            <person name="Lukes J."/>
            <person name="Keeling P.J."/>
        </authorList>
    </citation>
    <scope>NUCLEOTIDE SEQUENCE [LARGE SCALE GENOMIC DNA]</scope>
    <source>
        <strain evidence="11">1605</strain>
    </source>
</reference>
<gene>
    <name evidence="11" type="ORF">FZC35_02345</name>
</gene>
<dbReference type="SUPFAM" id="SSF46767">
    <property type="entry name" value="Methylated DNA-protein cysteine methyltransferase, C-terminal domain"/>
    <property type="match status" value="1"/>
</dbReference>
<dbReference type="Gene3D" id="3.30.160.70">
    <property type="entry name" value="Methylated DNA-protein cysteine methyltransferase domain"/>
    <property type="match status" value="1"/>
</dbReference>
<dbReference type="NCBIfam" id="TIGR00589">
    <property type="entry name" value="ogt"/>
    <property type="match status" value="1"/>
</dbReference>
<dbReference type="GO" id="GO:0032259">
    <property type="term" value="P:methylation"/>
    <property type="evidence" value="ECO:0007669"/>
    <property type="project" value="UniProtKB-KW"/>
</dbReference>
<comment type="catalytic activity">
    <reaction evidence="1">
        <text>a 4-O-methyl-thymidine in DNA + L-cysteinyl-[protein] = a thymidine in DNA + S-methyl-L-cysteinyl-[protein]</text>
        <dbReference type="Rhea" id="RHEA:53428"/>
        <dbReference type="Rhea" id="RHEA-COMP:10131"/>
        <dbReference type="Rhea" id="RHEA-COMP:10132"/>
        <dbReference type="Rhea" id="RHEA-COMP:13555"/>
        <dbReference type="Rhea" id="RHEA-COMP:13556"/>
        <dbReference type="ChEBI" id="CHEBI:29950"/>
        <dbReference type="ChEBI" id="CHEBI:82612"/>
        <dbReference type="ChEBI" id="CHEBI:137386"/>
        <dbReference type="ChEBI" id="CHEBI:137387"/>
        <dbReference type="EC" id="2.1.1.63"/>
    </reaction>
</comment>
<keyword evidence="12" id="KW-1185">Reference proteome</keyword>
<proteinExistence type="inferred from homology"/>
<dbReference type="GO" id="GO:0006281">
    <property type="term" value="P:DNA repair"/>
    <property type="evidence" value="ECO:0007669"/>
    <property type="project" value="UniProtKB-KW"/>
</dbReference>
<dbReference type="Pfam" id="PF02870">
    <property type="entry name" value="Methyltransf_1N"/>
    <property type="match status" value="1"/>
</dbReference>
<dbReference type="PANTHER" id="PTHR10815:SF5">
    <property type="entry name" value="METHYLATED-DNA--PROTEIN-CYSTEINE METHYLTRANSFERASE"/>
    <property type="match status" value="1"/>
</dbReference>
<dbReference type="FunFam" id="1.10.10.10:FF:000214">
    <property type="entry name" value="Methylated-DNA--protein-cysteine methyltransferase"/>
    <property type="match status" value="1"/>
</dbReference>
<evidence type="ECO:0000256" key="8">
    <source>
        <dbReference type="ARBA" id="ARBA00049348"/>
    </source>
</evidence>
<dbReference type="SUPFAM" id="SSF53155">
    <property type="entry name" value="Methylated DNA-protein cysteine methyltransferase domain"/>
    <property type="match status" value="1"/>
</dbReference>
<dbReference type="Gene3D" id="1.10.10.10">
    <property type="entry name" value="Winged helix-like DNA-binding domain superfamily/Winged helix DNA-binding domain"/>
    <property type="match status" value="1"/>
</dbReference>
<comment type="similarity">
    <text evidence="2">Belongs to the MGMT family.</text>
</comment>
<dbReference type="InterPro" id="IPR008332">
    <property type="entry name" value="MethylG_MeTrfase_N"/>
</dbReference>
<keyword evidence="6" id="KW-0227">DNA damage</keyword>
<evidence type="ECO:0000256" key="5">
    <source>
        <dbReference type="ARBA" id="ARBA00022679"/>
    </source>
</evidence>
<dbReference type="PANTHER" id="PTHR10815">
    <property type="entry name" value="METHYLATED-DNA--PROTEIN-CYSTEINE METHYLTRANSFERASE"/>
    <property type="match status" value="1"/>
</dbReference>
<dbReference type="EC" id="2.1.1.63" evidence="3"/>
<dbReference type="Pfam" id="PF01035">
    <property type="entry name" value="DNA_binding_1"/>
    <property type="match status" value="1"/>
</dbReference>
<keyword evidence="5 11" id="KW-0808">Transferase</keyword>
<keyword evidence="4 11" id="KW-0489">Methyltransferase</keyword>
<feature type="domain" description="Methylated-DNA-[protein]-cysteine S-methyltransferase DNA binding" evidence="9">
    <location>
        <begin position="84"/>
        <end position="163"/>
    </location>
</feature>
<evidence type="ECO:0000256" key="1">
    <source>
        <dbReference type="ARBA" id="ARBA00001286"/>
    </source>
</evidence>
<dbReference type="OrthoDB" id="9802228at2"/>
<evidence type="ECO:0000313" key="11">
    <source>
        <dbReference type="EMBL" id="QEK38308.1"/>
    </source>
</evidence>